<evidence type="ECO:0000256" key="3">
    <source>
        <dbReference type="ARBA" id="ARBA00022448"/>
    </source>
</evidence>
<evidence type="ECO:0000313" key="14">
    <source>
        <dbReference type="Proteomes" id="UP000295578"/>
    </source>
</evidence>
<dbReference type="NCBIfam" id="TIGR02138">
    <property type="entry name" value="phosphate_pstC"/>
    <property type="match status" value="1"/>
</dbReference>
<name>A0A4R5AXN6_9ACTN</name>
<proteinExistence type="inferred from homology"/>
<dbReference type="EMBL" id="SMKY01000128">
    <property type="protein sequence ID" value="TDD77921.1"/>
    <property type="molecule type" value="Genomic_DNA"/>
</dbReference>
<feature type="transmembrane region" description="Helical" evidence="9">
    <location>
        <begin position="298"/>
        <end position="322"/>
    </location>
</feature>
<feature type="transmembrane region" description="Helical" evidence="9">
    <location>
        <begin position="93"/>
        <end position="122"/>
    </location>
</feature>
<evidence type="ECO:0000256" key="1">
    <source>
        <dbReference type="ARBA" id="ARBA00004651"/>
    </source>
</evidence>
<evidence type="ECO:0000256" key="4">
    <source>
        <dbReference type="ARBA" id="ARBA00022475"/>
    </source>
</evidence>
<evidence type="ECO:0000256" key="8">
    <source>
        <dbReference type="ARBA" id="ARBA00023136"/>
    </source>
</evidence>
<evidence type="ECO:0000256" key="9">
    <source>
        <dbReference type="RuleBase" id="RU363032"/>
    </source>
</evidence>
<organism evidence="13 14">
    <name type="scientific">Actinomadura darangshiensis</name>
    <dbReference type="NCBI Taxonomy" id="705336"/>
    <lineage>
        <taxon>Bacteria</taxon>
        <taxon>Bacillati</taxon>
        <taxon>Actinomycetota</taxon>
        <taxon>Actinomycetes</taxon>
        <taxon>Streptosporangiales</taxon>
        <taxon>Thermomonosporaceae</taxon>
        <taxon>Actinomadura</taxon>
    </lineage>
</organism>
<keyword evidence="5 10" id="KW-0592">Phosphate transport</keyword>
<evidence type="ECO:0000256" key="6">
    <source>
        <dbReference type="ARBA" id="ARBA00022692"/>
    </source>
</evidence>
<dbReference type="AlphaFoldDB" id="A0A4R5AXN6"/>
<evidence type="ECO:0000259" key="12">
    <source>
        <dbReference type="PROSITE" id="PS50928"/>
    </source>
</evidence>
<dbReference type="PROSITE" id="PS50928">
    <property type="entry name" value="ABC_TM1"/>
    <property type="match status" value="1"/>
</dbReference>
<gene>
    <name evidence="13" type="primary">pstC</name>
    <name evidence="13" type="ORF">E1293_25295</name>
</gene>
<dbReference type="PANTHER" id="PTHR30425">
    <property type="entry name" value="PHOSPHATE TRANSPORT SYSTEM PERMEASE PROTEIN PST"/>
    <property type="match status" value="1"/>
</dbReference>
<keyword evidence="6 9" id="KW-0812">Transmembrane</keyword>
<sequence length="333" mass="34765">MIEGGRPVTSETGARTAAAARRHAGGVRMGTGRAGDRIFVSAARGSGIAVLLIMAAIAAFLVWKAIPALQDNKANFLTAEEWNPNATPPRFGIAQLAFGTVVSSLLAMLIATPVGVGIALFISFYSPRRLASGLGYVVDLLAAVPSIVYGLWGLAFLSQHMEGISRFLNSVLGWIPLFGGDSPGKNSIFTASVVLAIMILPIISSISREVFLQVPRANVEAALAIGATRWEMIRMAVLPYGRSGMIGGAMLGLGRAMGETIAVAMVLTFVPGINVHLLENGGATFASNIANSFAEASVTGRGALIASGLVLFVITLLVNMAARAVVARRKEFV</sequence>
<comment type="function">
    <text evidence="10">Part of the binding-protein-dependent transport system for phosphate; probably responsible for the translocation of the substrate across the membrane.</text>
</comment>
<comment type="caution">
    <text evidence="13">The sequence shown here is derived from an EMBL/GenBank/DDBJ whole genome shotgun (WGS) entry which is preliminary data.</text>
</comment>
<protein>
    <recommendedName>
        <fullName evidence="10">Phosphate transport system permease protein</fullName>
    </recommendedName>
</protein>
<feature type="transmembrane region" description="Helical" evidence="9">
    <location>
        <begin position="134"/>
        <end position="157"/>
    </location>
</feature>
<dbReference type="Pfam" id="PF00528">
    <property type="entry name" value="BPD_transp_1"/>
    <property type="match status" value="1"/>
</dbReference>
<dbReference type="GO" id="GO:0005315">
    <property type="term" value="F:phosphate transmembrane transporter activity"/>
    <property type="evidence" value="ECO:0007669"/>
    <property type="project" value="InterPro"/>
</dbReference>
<evidence type="ECO:0000256" key="10">
    <source>
        <dbReference type="RuleBase" id="RU363054"/>
    </source>
</evidence>
<dbReference type="OrthoDB" id="9785113at2"/>
<dbReference type="InterPro" id="IPR051124">
    <property type="entry name" value="Phosphate_Transport_Permease"/>
</dbReference>
<feature type="transmembrane region" description="Helical" evidence="9">
    <location>
        <begin position="260"/>
        <end position="278"/>
    </location>
</feature>
<dbReference type="PANTHER" id="PTHR30425:SF1">
    <property type="entry name" value="PHOSPHATE TRANSPORT SYSTEM PERMEASE PROTEIN PSTC"/>
    <property type="match status" value="1"/>
</dbReference>
<dbReference type="Gene3D" id="1.10.3720.10">
    <property type="entry name" value="MetI-like"/>
    <property type="match status" value="1"/>
</dbReference>
<feature type="transmembrane region" description="Helical" evidence="9">
    <location>
        <begin position="38"/>
        <end position="63"/>
    </location>
</feature>
<feature type="region of interest" description="Disordered" evidence="11">
    <location>
        <begin position="1"/>
        <end position="29"/>
    </location>
</feature>
<comment type="similarity">
    <text evidence="2 10">Belongs to the binding-protein-dependent transport system permease family. CysTW subfamily.</text>
</comment>
<keyword evidence="3 9" id="KW-0813">Transport</keyword>
<evidence type="ECO:0000256" key="11">
    <source>
        <dbReference type="SAM" id="MobiDB-lite"/>
    </source>
</evidence>
<dbReference type="GO" id="GO:0006817">
    <property type="term" value="P:phosphate ion transport"/>
    <property type="evidence" value="ECO:0007669"/>
    <property type="project" value="UniProtKB-KW"/>
</dbReference>
<keyword evidence="14" id="KW-1185">Reference proteome</keyword>
<dbReference type="CDD" id="cd06261">
    <property type="entry name" value="TM_PBP2"/>
    <property type="match status" value="1"/>
</dbReference>
<comment type="subcellular location">
    <subcellularLocation>
        <location evidence="1 9">Cell membrane</location>
        <topology evidence="1 9">Multi-pass membrane protein</topology>
    </subcellularLocation>
</comment>
<dbReference type="InterPro" id="IPR011864">
    <property type="entry name" value="Phosphate_PstC"/>
</dbReference>
<evidence type="ECO:0000256" key="5">
    <source>
        <dbReference type="ARBA" id="ARBA00022592"/>
    </source>
</evidence>
<feature type="transmembrane region" description="Helical" evidence="9">
    <location>
        <begin position="187"/>
        <end position="206"/>
    </location>
</feature>
<dbReference type="InterPro" id="IPR035906">
    <property type="entry name" value="MetI-like_sf"/>
</dbReference>
<keyword evidence="7 9" id="KW-1133">Transmembrane helix</keyword>
<reference evidence="13 14" key="1">
    <citation type="submission" date="2019-03" db="EMBL/GenBank/DDBJ databases">
        <title>Draft genome sequences of novel Actinobacteria.</title>
        <authorList>
            <person name="Sahin N."/>
            <person name="Ay H."/>
            <person name="Saygin H."/>
        </authorList>
    </citation>
    <scope>NUCLEOTIDE SEQUENCE [LARGE SCALE GENOMIC DNA]</scope>
    <source>
        <strain evidence="13 14">DSM 45941</strain>
    </source>
</reference>
<evidence type="ECO:0000256" key="7">
    <source>
        <dbReference type="ARBA" id="ARBA00022989"/>
    </source>
</evidence>
<dbReference type="GO" id="GO:0005886">
    <property type="term" value="C:plasma membrane"/>
    <property type="evidence" value="ECO:0007669"/>
    <property type="project" value="UniProtKB-SubCell"/>
</dbReference>
<dbReference type="InterPro" id="IPR000515">
    <property type="entry name" value="MetI-like"/>
</dbReference>
<evidence type="ECO:0000256" key="2">
    <source>
        <dbReference type="ARBA" id="ARBA00007069"/>
    </source>
</evidence>
<dbReference type="SUPFAM" id="SSF161098">
    <property type="entry name" value="MetI-like"/>
    <property type="match status" value="1"/>
</dbReference>
<accession>A0A4R5AXN6</accession>
<evidence type="ECO:0000313" key="13">
    <source>
        <dbReference type="EMBL" id="TDD77921.1"/>
    </source>
</evidence>
<dbReference type="Proteomes" id="UP000295578">
    <property type="component" value="Unassembled WGS sequence"/>
</dbReference>
<keyword evidence="8 9" id="KW-0472">Membrane</keyword>
<keyword evidence="4 10" id="KW-1003">Cell membrane</keyword>
<feature type="domain" description="ABC transmembrane type-1" evidence="12">
    <location>
        <begin position="97"/>
        <end position="322"/>
    </location>
</feature>